<dbReference type="InterPro" id="IPR019734">
    <property type="entry name" value="TPR_rpt"/>
</dbReference>
<evidence type="ECO:0000256" key="2">
    <source>
        <dbReference type="SAM" id="Coils"/>
    </source>
</evidence>
<keyword evidence="3" id="KW-1133">Transmembrane helix</keyword>
<dbReference type="GO" id="GO:0000155">
    <property type="term" value="F:phosphorelay sensor kinase activity"/>
    <property type="evidence" value="ECO:0007669"/>
    <property type="project" value="InterPro"/>
</dbReference>
<feature type="chain" id="PRO_5017598876" description="Signal transduction histidine kinase internal region domain-containing protein" evidence="4">
    <location>
        <begin position="23"/>
        <end position="726"/>
    </location>
</feature>
<dbReference type="RefSeq" id="WP_116036724.1">
    <property type="nucleotide sequence ID" value="NZ_JBHLVV010000014.1"/>
</dbReference>
<organism evidence="6 7">
    <name type="scientific">Epilithonimonas hispanica</name>
    <dbReference type="NCBI Taxonomy" id="358687"/>
    <lineage>
        <taxon>Bacteria</taxon>
        <taxon>Pseudomonadati</taxon>
        <taxon>Bacteroidota</taxon>
        <taxon>Flavobacteriia</taxon>
        <taxon>Flavobacteriales</taxon>
        <taxon>Weeksellaceae</taxon>
        <taxon>Chryseobacterium group</taxon>
        <taxon>Epilithonimonas</taxon>
    </lineage>
</organism>
<dbReference type="Gene3D" id="3.30.565.10">
    <property type="entry name" value="Histidine kinase-like ATPase, C-terminal domain"/>
    <property type="match status" value="1"/>
</dbReference>
<dbReference type="Gene3D" id="1.25.40.10">
    <property type="entry name" value="Tetratricopeptide repeat domain"/>
    <property type="match status" value="2"/>
</dbReference>
<proteinExistence type="predicted"/>
<accession>A0A3D9CP21</accession>
<keyword evidence="2" id="KW-0175">Coiled coil</keyword>
<feature type="coiled-coil region" evidence="2">
    <location>
        <begin position="490"/>
        <end position="524"/>
    </location>
</feature>
<gene>
    <name evidence="6" type="ORF">DRF58_15410</name>
</gene>
<sequence length="726" mass="83284">MPFFYKLILIIAFSSLSLCALAQENNLDALINNYTSQKTSSTSNSELISALEKNILADPAGATSKIDRLILAAQRKNDNSTTVSLSRLKGASLFYQGKFVEAEKVTQKAYELAKKYNVQSQMPRILATKGNAQIMQSKLPEALETQNQGLKIAESLKDEPTIHLIKNNLVAIYLQMNDFDLAKHHLEDNIRFYSKIPAMANVLATNYNNLALVYEKQKDYKKSNELLHKALAQNGVEANKTLLSQIYNNLGSGYNNLNENDSAFYYFSKAYEITTETKNTKSQAVSKIGLSDYYFKTKNYSEAEKLASEAYATGKEVKSIDVQKESADQLMKIYNYLYQPDAAQKYYQISNLLTDSISNQDNTRKLTRLQMQYDFDKKEEQYKHQQIVHNLNLQQQILLNELNQNELAKTQQEQKLQSAELENQKLQNAENTQKLKITTQEKALAENRNKSLQQENELAKLMLRQFWLYGFIGILIVGLLFFLLWNKNRLKQLKTENKLKEKEAEELLQKNKVTESELKAIRSQMNPHFIFNVLNSIEAYIVESEPEMARSLVQKFAKLSRMILENSTQALSTLDSEWKVNKIYTDIEHIRFGKHFDYRFEVEKRLDLRQYLIPPMMLQPLIENAILHGLRYERESGASLLVTVAETDKHIEIKVIDNGSGLSNAKAETPGYKKKSFGVSSIKDRIEILNSDYPDTQASFEIIDRATLGEKGCISLLRLPKIEERK</sequence>
<dbReference type="InterPro" id="IPR036890">
    <property type="entry name" value="HATPase_C_sf"/>
</dbReference>
<dbReference type="SMART" id="SM00028">
    <property type="entry name" value="TPR"/>
    <property type="match status" value="6"/>
</dbReference>
<dbReference type="OrthoDB" id="6190788at2"/>
<dbReference type="SUPFAM" id="SSF55874">
    <property type="entry name" value="ATPase domain of HSP90 chaperone/DNA topoisomerase II/histidine kinase"/>
    <property type="match status" value="1"/>
</dbReference>
<evidence type="ECO:0000256" key="1">
    <source>
        <dbReference type="PROSITE-ProRule" id="PRU00339"/>
    </source>
</evidence>
<keyword evidence="3" id="KW-0812">Transmembrane</keyword>
<keyword evidence="3" id="KW-0472">Membrane</keyword>
<dbReference type="GO" id="GO:0016020">
    <property type="term" value="C:membrane"/>
    <property type="evidence" value="ECO:0007669"/>
    <property type="project" value="InterPro"/>
</dbReference>
<dbReference type="Pfam" id="PF06580">
    <property type="entry name" value="His_kinase"/>
    <property type="match status" value="1"/>
</dbReference>
<evidence type="ECO:0000256" key="4">
    <source>
        <dbReference type="SAM" id="SignalP"/>
    </source>
</evidence>
<feature type="repeat" description="TPR" evidence="1">
    <location>
        <begin position="244"/>
        <end position="277"/>
    </location>
</feature>
<dbReference type="InterPro" id="IPR010559">
    <property type="entry name" value="Sig_transdc_His_kin_internal"/>
</dbReference>
<feature type="domain" description="Signal transduction histidine kinase internal region" evidence="5">
    <location>
        <begin position="516"/>
        <end position="595"/>
    </location>
</feature>
<dbReference type="SUPFAM" id="SSF48452">
    <property type="entry name" value="TPR-like"/>
    <property type="match status" value="2"/>
</dbReference>
<keyword evidence="7" id="KW-1185">Reference proteome</keyword>
<dbReference type="EMBL" id="QNUG01000045">
    <property type="protein sequence ID" value="REC67357.1"/>
    <property type="molecule type" value="Genomic_DNA"/>
</dbReference>
<evidence type="ECO:0000313" key="7">
    <source>
        <dbReference type="Proteomes" id="UP000256326"/>
    </source>
</evidence>
<dbReference type="Proteomes" id="UP000256326">
    <property type="component" value="Unassembled WGS sequence"/>
</dbReference>
<dbReference type="Pfam" id="PF13374">
    <property type="entry name" value="TPR_10"/>
    <property type="match status" value="1"/>
</dbReference>
<dbReference type="AlphaFoldDB" id="A0A3D9CP21"/>
<name>A0A3D9CP21_9FLAO</name>
<dbReference type="PANTHER" id="PTHR34220:SF7">
    <property type="entry name" value="SENSOR HISTIDINE KINASE YPDA"/>
    <property type="match status" value="1"/>
</dbReference>
<reference evidence="6 7" key="1">
    <citation type="journal article" date="2006" name="Int. J. Syst. Evol. Microbiol.">
        <title>Chryseobacterium hispanicum sp. nov., isolated from the drinking water distribution system of Sevilla, Spain.</title>
        <authorList>
            <person name="Gallego V."/>
            <person name="Garcia M.T."/>
            <person name="Ventosa A."/>
        </authorList>
    </citation>
    <scope>NUCLEOTIDE SEQUENCE [LARGE SCALE GENOMIC DNA]</scope>
    <source>
        <strain evidence="6 7">KCTC 22104</strain>
    </source>
</reference>
<dbReference type="PROSITE" id="PS50005">
    <property type="entry name" value="TPR"/>
    <property type="match status" value="1"/>
</dbReference>
<evidence type="ECO:0000313" key="6">
    <source>
        <dbReference type="EMBL" id="REC67357.1"/>
    </source>
</evidence>
<evidence type="ECO:0000259" key="5">
    <source>
        <dbReference type="Pfam" id="PF06580"/>
    </source>
</evidence>
<evidence type="ECO:0000256" key="3">
    <source>
        <dbReference type="SAM" id="Phobius"/>
    </source>
</evidence>
<feature type="coiled-coil region" evidence="2">
    <location>
        <begin position="402"/>
        <end position="462"/>
    </location>
</feature>
<protein>
    <recommendedName>
        <fullName evidence="5">Signal transduction histidine kinase internal region domain-containing protein</fullName>
    </recommendedName>
</protein>
<dbReference type="PANTHER" id="PTHR34220">
    <property type="entry name" value="SENSOR HISTIDINE KINASE YPDA"/>
    <property type="match status" value="1"/>
</dbReference>
<dbReference type="InterPro" id="IPR011990">
    <property type="entry name" value="TPR-like_helical_dom_sf"/>
</dbReference>
<keyword evidence="4" id="KW-0732">Signal</keyword>
<dbReference type="InterPro" id="IPR050640">
    <property type="entry name" value="Bact_2-comp_sensor_kinase"/>
</dbReference>
<feature type="transmembrane region" description="Helical" evidence="3">
    <location>
        <begin position="466"/>
        <end position="485"/>
    </location>
</feature>
<comment type="caution">
    <text evidence="6">The sequence shown here is derived from an EMBL/GenBank/DDBJ whole genome shotgun (WGS) entry which is preliminary data.</text>
</comment>
<keyword evidence="1" id="KW-0802">TPR repeat</keyword>
<feature type="signal peptide" evidence="4">
    <location>
        <begin position="1"/>
        <end position="22"/>
    </location>
</feature>
<dbReference type="Pfam" id="PF13424">
    <property type="entry name" value="TPR_12"/>
    <property type="match status" value="1"/>
</dbReference>